<sequence>MISIERRRLAFKLKIKKEDPYGILWPCWALASHIWLCVLVSLQR</sequence>
<dbReference type="AlphaFoldDB" id="A0A0E9TUC6"/>
<accession>A0A0E9TUC6</accession>
<keyword evidence="1" id="KW-0472">Membrane</keyword>
<dbReference type="EMBL" id="GBXM01052264">
    <property type="protein sequence ID" value="JAH56313.1"/>
    <property type="molecule type" value="Transcribed_RNA"/>
</dbReference>
<reference evidence="2" key="2">
    <citation type="journal article" date="2015" name="Fish Shellfish Immunol.">
        <title>Early steps in the European eel (Anguilla anguilla)-Vibrio vulnificus interaction in the gills: Role of the RtxA13 toxin.</title>
        <authorList>
            <person name="Callol A."/>
            <person name="Pajuelo D."/>
            <person name="Ebbesson L."/>
            <person name="Teles M."/>
            <person name="MacKenzie S."/>
            <person name="Amaro C."/>
        </authorList>
    </citation>
    <scope>NUCLEOTIDE SEQUENCE</scope>
</reference>
<organism evidence="2">
    <name type="scientific">Anguilla anguilla</name>
    <name type="common">European freshwater eel</name>
    <name type="synonym">Muraena anguilla</name>
    <dbReference type="NCBI Taxonomy" id="7936"/>
    <lineage>
        <taxon>Eukaryota</taxon>
        <taxon>Metazoa</taxon>
        <taxon>Chordata</taxon>
        <taxon>Craniata</taxon>
        <taxon>Vertebrata</taxon>
        <taxon>Euteleostomi</taxon>
        <taxon>Actinopterygii</taxon>
        <taxon>Neopterygii</taxon>
        <taxon>Teleostei</taxon>
        <taxon>Anguilliformes</taxon>
        <taxon>Anguillidae</taxon>
        <taxon>Anguilla</taxon>
    </lineage>
</organism>
<evidence type="ECO:0000313" key="2">
    <source>
        <dbReference type="EMBL" id="JAH56313.1"/>
    </source>
</evidence>
<feature type="transmembrane region" description="Helical" evidence="1">
    <location>
        <begin position="21"/>
        <end position="42"/>
    </location>
</feature>
<keyword evidence="1" id="KW-1133">Transmembrane helix</keyword>
<keyword evidence="1" id="KW-0812">Transmembrane</keyword>
<protein>
    <submittedName>
        <fullName evidence="2">Uncharacterized protein</fullName>
    </submittedName>
</protein>
<evidence type="ECO:0000256" key="1">
    <source>
        <dbReference type="SAM" id="Phobius"/>
    </source>
</evidence>
<name>A0A0E9TUC6_ANGAN</name>
<reference evidence="2" key="1">
    <citation type="submission" date="2014-11" db="EMBL/GenBank/DDBJ databases">
        <authorList>
            <person name="Amaro Gonzalez C."/>
        </authorList>
    </citation>
    <scope>NUCLEOTIDE SEQUENCE</scope>
</reference>
<proteinExistence type="predicted"/>